<evidence type="ECO:0000256" key="9">
    <source>
        <dbReference type="PIRSR" id="PIRSR602401-1"/>
    </source>
</evidence>
<evidence type="ECO:0000256" key="3">
    <source>
        <dbReference type="ARBA" id="ARBA00010617"/>
    </source>
</evidence>
<evidence type="ECO:0000256" key="1">
    <source>
        <dbReference type="ARBA" id="ARBA00001971"/>
    </source>
</evidence>
<dbReference type="Proteomes" id="UP000559256">
    <property type="component" value="Unassembled WGS sequence"/>
</dbReference>
<dbReference type="PANTHER" id="PTHR46300">
    <property type="entry name" value="P450, PUTATIVE (EUROFUNG)-RELATED-RELATED"/>
    <property type="match status" value="1"/>
</dbReference>
<name>A0A8H5FRW6_9AGAR</name>
<dbReference type="PROSITE" id="PS00086">
    <property type="entry name" value="CYTOCHROME_P450"/>
    <property type="match status" value="1"/>
</dbReference>
<dbReference type="Gene3D" id="1.10.630.10">
    <property type="entry name" value="Cytochrome P450"/>
    <property type="match status" value="1"/>
</dbReference>
<dbReference type="PRINTS" id="PR00385">
    <property type="entry name" value="P450"/>
</dbReference>
<comment type="pathway">
    <text evidence="2">Secondary metabolite biosynthesis.</text>
</comment>
<organism evidence="11 12">
    <name type="scientific">Tetrapyrgos nigripes</name>
    <dbReference type="NCBI Taxonomy" id="182062"/>
    <lineage>
        <taxon>Eukaryota</taxon>
        <taxon>Fungi</taxon>
        <taxon>Dikarya</taxon>
        <taxon>Basidiomycota</taxon>
        <taxon>Agaricomycotina</taxon>
        <taxon>Agaricomycetes</taxon>
        <taxon>Agaricomycetidae</taxon>
        <taxon>Agaricales</taxon>
        <taxon>Marasmiineae</taxon>
        <taxon>Marasmiaceae</taxon>
        <taxon>Tetrapyrgos</taxon>
    </lineage>
</organism>
<comment type="cofactor">
    <cofactor evidence="1 9">
        <name>heme</name>
        <dbReference type="ChEBI" id="CHEBI:30413"/>
    </cofactor>
</comment>
<keyword evidence="5 9" id="KW-0479">Metal-binding</keyword>
<dbReference type="InterPro" id="IPR036396">
    <property type="entry name" value="Cyt_P450_sf"/>
</dbReference>
<dbReference type="AlphaFoldDB" id="A0A8H5FRW6"/>
<dbReference type="OrthoDB" id="2789670at2759"/>
<keyword evidence="6 10" id="KW-0560">Oxidoreductase</keyword>
<keyword evidence="12" id="KW-1185">Reference proteome</keyword>
<evidence type="ECO:0000256" key="4">
    <source>
        <dbReference type="ARBA" id="ARBA00022617"/>
    </source>
</evidence>
<dbReference type="GO" id="GO:0005506">
    <property type="term" value="F:iron ion binding"/>
    <property type="evidence" value="ECO:0007669"/>
    <property type="project" value="InterPro"/>
</dbReference>
<dbReference type="Pfam" id="PF00067">
    <property type="entry name" value="p450"/>
    <property type="match status" value="1"/>
</dbReference>
<comment type="caution">
    <text evidence="11">The sequence shown here is derived from an EMBL/GenBank/DDBJ whole genome shotgun (WGS) entry which is preliminary data.</text>
</comment>
<sequence length="448" mass="51377">MEDVPKMGQAIRVRGRHVIVNNKFQIAHDLLEDRKRNLNYSSRPDFPMMDLIGRQDNVGFQKYGPRLKKYRKLLHDTLSSRFILDWSPRVRIECDSFLADLLKRPEDIESAVLRFVGSMVVQFTYGHKLEEEYLHLVEETSKHSTAAMIPGKWAVDSYPFLRFLPAWAPGGSFQLWAADARRLFETFTQTPFKKVKESIQQGIVAPSFVYNNLLDMGDHYSPEDEAILAGAAASLYSAATDTTATVIQTFFLMMVLHPEIQEKAYQEIREVVGEDRLPDLLDESKLPYIHAIIKELHRFNPPVPLMPRSPLEEDDYEGFRIPRKSWMFTNIWAMTHDEDEYPNSTLFFPDRFLEDEGSGLRDPREISFGFGRRRCPGVTLANTATFLAISRTIAAFRIEAIRDSSGKSVLPKLEFVTAFTTPPKDLKCVVVPRSTAMIDMINMINNNL</sequence>
<evidence type="ECO:0000313" key="12">
    <source>
        <dbReference type="Proteomes" id="UP000559256"/>
    </source>
</evidence>
<protein>
    <recommendedName>
        <fullName evidence="13">Cytochrome P450</fullName>
    </recommendedName>
</protein>
<dbReference type="SUPFAM" id="SSF48264">
    <property type="entry name" value="Cytochrome P450"/>
    <property type="match status" value="1"/>
</dbReference>
<evidence type="ECO:0000256" key="7">
    <source>
        <dbReference type="ARBA" id="ARBA00023004"/>
    </source>
</evidence>
<gene>
    <name evidence="11" type="ORF">D9758_011277</name>
</gene>
<dbReference type="InterPro" id="IPR050364">
    <property type="entry name" value="Cytochrome_P450_fung"/>
</dbReference>
<proteinExistence type="inferred from homology"/>
<keyword evidence="4 9" id="KW-0349">Heme</keyword>
<accession>A0A8H5FRW6</accession>
<keyword evidence="7 9" id="KW-0408">Iron</keyword>
<comment type="similarity">
    <text evidence="3 10">Belongs to the cytochrome P450 family.</text>
</comment>
<evidence type="ECO:0000256" key="2">
    <source>
        <dbReference type="ARBA" id="ARBA00005179"/>
    </source>
</evidence>
<dbReference type="GO" id="GO:0004497">
    <property type="term" value="F:monooxygenase activity"/>
    <property type="evidence" value="ECO:0007669"/>
    <property type="project" value="UniProtKB-KW"/>
</dbReference>
<evidence type="ECO:0000313" key="11">
    <source>
        <dbReference type="EMBL" id="KAF5347365.1"/>
    </source>
</evidence>
<evidence type="ECO:0000256" key="6">
    <source>
        <dbReference type="ARBA" id="ARBA00023002"/>
    </source>
</evidence>
<feature type="binding site" description="axial binding residue" evidence="9">
    <location>
        <position position="375"/>
    </location>
    <ligand>
        <name>heme</name>
        <dbReference type="ChEBI" id="CHEBI:30413"/>
    </ligand>
    <ligandPart>
        <name>Fe</name>
        <dbReference type="ChEBI" id="CHEBI:18248"/>
    </ligandPart>
</feature>
<dbReference type="InterPro" id="IPR002401">
    <property type="entry name" value="Cyt_P450_E_grp-I"/>
</dbReference>
<dbReference type="InterPro" id="IPR001128">
    <property type="entry name" value="Cyt_P450"/>
</dbReference>
<dbReference type="GO" id="GO:0016705">
    <property type="term" value="F:oxidoreductase activity, acting on paired donors, with incorporation or reduction of molecular oxygen"/>
    <property type="evidence" value="ECO:0007669"/>
    <property type="project" value="InterPro"/>
</dbReference>
<dbReference type="PANTHER" id="PTHR46300:SF7">
    <property type="entry name" value="P450, PUTATIVE (EUROFUNG)-RELATED"/>
    <property type="match status" value="1"/>
</dbReference>
<evidence type="ECO:0000256" key="5">
    <source>
        <dbReference type="ARBA" id="ARBA00022723"/>
    </source>
</evidence>
<dbReference type="GO" id="GO:0020037">
    <property type="term" value="F:heme binding"/>
    <property type="evidence" value="ECO:0007669"/>
    <property type="project" value="InterPro"/>
</dbReference>
<dbReference type="EMBL" id="JAACJM010000095">
    <property type="protein sequence ID" value="KAF5347365.1"/>
    <property type="molecule type" value="Genomic_DNA"/>
</dbReference>
<evidence type="ECO:0008006" key="13">
    <source>
        <dbReference type="Google" id="ProtNLM"/>
    </source>
</evidence>
<keyword evidence="8 10" id="KW-0503">Monooxygenase</keyword>
<dbReference type="PRINTS" id="PR00463">
    <property type="entry name" value="EP450I"/>
</dbReference>
<evidence type="ECO:0000256" key="10">
    <source>
        <dbReference type="RuleBase" id="RU000461"/>
    </source>
</evidence>
<evidence type="ECO:0000256" key="8">
    <source>
        <dbReference type="ARBA" id="ARBA00023033"/>
    </source>
</evidence>
<dbReference type="InterPro" id="IPR017972">
    <property type="entry name" value="Cyt_P450_CS"/>
</dbReference>
<dbReference type="CDD" id="cd11065">
    <property type="entry name" value="CYP64-like"/>
    <property type="match status" value="1"/>
</dbReference>
<reference evidence="11 12" key="1">
    <citation type="journal article" date="2020" name="ISME J.">
        <title>Uncovering the hidden diversity of litter-decomposition mechanisms in mushroom-forming fungi.</title>
        <authorList>
            <person name="Floudas D."/>
            <person name="Bentzer J."/>
            <person name="Ahren D."/>
            <person name="Johansson T."/>
            <person name="Persson P."/>
            <person name="Tunlid A."/>
        </authorList>
    </citation>
    <scope>NUCLEOTIDE SEQUENCE [LARGE SCALE GENOMIC DNA]</scope>
    <source>
        <strain evidence="11 12">CBS 291.85</strain>
    </source>
</reference>